<reference evidence="1" key="1">
    <citation type="journal article" date="2022" name="IScience">
        <title>Evolution of zygomycete secretomes and the origins of terrestrial fungal ecologies.</title>
        <authorList>
            <person name="Chang Y."/>
            <person name="Wang Y."/>
            <person name="Mondo S."/>
            <person name="Ahrendt S."/>
            <person name="Andreopoulos W."/>
            <person name="Barry K."/>
            <person name="Beard J."/>
            <person name="Benny G.L."/>
            <person name="Blankenship S."/>
            <person name="Bonito G."/>
            <person name="Cuomo C."/>
            <person name="Desiro A."/>
            <person name="Gervers K.A."/>
            <person name="Hundley H."/>
            <person name="Kuo A."/>
            <person name="LaButti K."/>
            <person name="Lang B.F."/>
            <person name="Lipzen A."/>
            <person name="O'Donnell K."/>
            <person name="Pangilinan J."/>
            <person name="Reynolds N."/>
            <person name="Sandor L."/>
            <person name="Smith M.E."/>
            <person name="Tsang A."/>
            <person name="Grigoriev I.V."/>
            <person name="Stajich J.E."/>
            <person name="Spatafora J.W."/>
        </authorList>
    </citation>
    <scope>NUCLEOTIDE SEQUENCE</scope>
    <source>
        <strain evidence="1">RSA 2281</strain>
    </source>
</reference>
<organism evidence="1 2">
    <name type="scientific">Phascolomyces articulosus</name>
    <dbReference type="NCBI Taxonomy" id="60185"/>
    <lineage>
        <taxon>Eukaryota</taxon>
        <taxon>Fungi</taxon>
        <taxon>Fungi incertae sedis</taxon>
        <taxon>Mucoromycota</taxon>
        <taxon>Mucoromycotina</taxon>
        <taxon>Mucoromycetes</taxon>
        <taxon>Mucorales</taxon>
        <taxon>Lichtheimiaceae</taxon>
        <taxon>Phascolomyces</taxon>
    </lineage>
</organism>
<sequence length="154" mass="18205">MVIIFTITKYMQQACTRSLNRYPKYARNCTGLAKYRFSEYRLTFEILLTKEKEPKITQSELAKWAKDEFKLEKVPPPVNIWTSLPDTGLTNHWFNEYQFSERVLYIYLLILHYYSLENIMTKEKIGWGSLIVISDGIRLEKPGAAFRKCTLFSI</sequence>
<evidence type="ECO:0000313" key="2">
    <source>
        <dbReference type="Proteomes" id="UP001209540"/>
    </source>
</evidence>
<keyword evidence="2" id="KW-1185">Reference proteome</keyword>
<reference evidence="1" key="2">
    <citation type="submission" date="2023-02" db="EMBL/GenBank/DDBJ databases">
        <authorList>
            <consortium name="DOE Joint Genome Institute"/>
            <person name="Mondo S.J."/>
            <person name="Chang Y."/>
            <person name="Wang Y."/>
            <person name="Ahrendt S."/>
            <person name="Andreopoulos W."/>
            <person name="Barry K."/>
            <person name="Beard J."/>
            <person name="Benny G.L."/>
            <person name="Blankenship S."/>
            <person name="Bonito G."/>
            <person name="Cuomo C."/>
            <person name="Desiro A."/>
            <person name="Gervers K.A."/>
            <person name="Hundley H."/>
            <person name="Kuo A."/>
            <person name="LaButti K."/>
            <person name="Lang B.F."/>
            <person name="Lipzen A."/>
            <person name="O'Donnell K."/>
            <person name="Pangilinan J."/>
            <person name="Reynolds N."/>
            <person name="Sandor L."/>
            <person name="Smith M.W."/>
            <person name="Tsang A."/>
            <person name="Grigoriev I.V."/>
            <person name="Stajich J.E."/>
            <person name="Spatafora J.W."/>
        </authorList>
    </citation>
    <scope>NUCLEOTIDE SEQUENCE</scope>
    <source>
        <strain evidence="1">RSA 2281</strain>
    </source>
</reference>
<comment type="caution">
    <text evidence="1">The sequence shown here is derived from an EMBL/GenBank/DDBJ whole genome shotgun (WGS) entry which is preliminary data.</text>
</comment>
<accession>A0AAD5JW33</accession>
<name>A0AAD5JW33_9FUNG</name>
<dbReference type="EMBL" id="JAIXMP010000020">
    <property type="protein sequence ID" value="KAI9257281.1"/>
    <property type="molecule type" value="Genomic_DNA"/>
</dbReference>
<dbReference type="Proteomes" id="UP001209540">
    <property type="component" value="Unassembled WGS sequence"/>
</dbReference>
<proteinExistence type="predicted"/>
<evidence type="ECO:0000313" key="1">
    <source>
        <dbReference type="EMBL" id="KAI9257281.1"/>
    </source>
</evidence>
<gene>
    <name evidence="1" type="ORF">BDA99DRAFT_539391</name>
</gene>
<protein>
    <submittedName>
        <fullName evidence="1">Uncharacterized protein</fullName>
    </submittedName>
</protein>
<dbReference type="AlphaFoldDB" id="A0AAD5JW33"/>